<accession>A0A3N4PMK1</accession>
<organism evidence="2 3">
    <name type="scientific">Chitinophaga lutea</name>
    <dbReference type="NCBI Taxonomy" id="2488634"/>
    <lineage>
        <taxon>Bacteria</taxon>
        <taxon>Pseudomonadati</taxon>
        <taxon>Bacteroidota</taxon>
        <taxon>Chitinophagia</taxon>
        <taxon>Chitinophagales</taxon>
        <taxon>Chitinophagaceae</taxon>
        <taxon>Chitinophaga</taxon>
    </lineage>
</organism>
<comment type="caution">
    <text evidence="2">The sequence shown here is derived from an EMBL/GenBank/DDBJ whole genome shotgun (WGS) entry which is preliminary data.</text>
</comment>
<evidence type="ECO:0000313" key="2">
    <source>
        <dbReference type="EMBL" id="RPE09416.1"/>
    </source>
</evidence>
<sequence>MNFSRLFLVPALACALAGGTFSKARAQFDAPVLVRGQITDTSKKLVLYPATIRNKTSGTRVFSDNGGYYRINARMGDEILISFIGYLPDSFKVVSMAGTEVHDVRMKLRESFLHEVEVSGKWNPYQLDSIARYEEFRPFLETPNRALVDTSKRSTGGFGIVISPFTRGSKKEKDLRKFKRLYEDHEKQAYIDYRYSKSFVSRVTGLSGDSLLRFTQKYQPPYEMLRNMNNETLIFWISERAKQWRKDPNVTLRPDQ</sequence>
<evidence type="ECO:0000256" key="1">
    <source>
        <dbReference type="SAM" id="SignalP"/>
    </source>
</evidence>
<proteinExistence type="predicted"/>
<feature type="chain" id="PRO_5018152134" description="Carboxypeptidase-like regulatory domain-containing protein" evidence="1">
    <location>
        <begin position="27"/>
        <end position="256"/>
    </location>
</feature>
<keyword evidence="1" id="KW-0732">Signal</keyword>
<evidence type="ECO:0000313" key="3">
    <source>
        <dbReference type="Proteomes" id="UP000278351"/>
    </source>
</evidence>
<dbReference type="InterPro" id="IPR008969">
    <property type="entry name" value="CarboxyPept-like_regulatory"/>
</dbReference>
<dbReference type="RefSeq" id="WP_123848413.1">
    <property type="nucleotide sequence ID" value="NZ_RPDH01000002.1"/>
</dbReference>
<dbReference type="AlphaFoldDB" id="A0A3N4PMK1"/>
<dbReference type="EMBL" id="RPDH01000002">
    <property type="protein sequence ID" value="RPE09416.1"/>
    <property type="molecule type" value="Genomic_DNA"/>
</dbReference>
<dbReference type="Proteomes" id="UP000278351">
    <property type="component" value="Unassembled WGS sequence"/>
</dbReference>
<feature type="signal peptide" evidence="1">
    <location>
        <begin position="1"/>
        <end position="26"/>
    </location>
</feature>
<dbReference type="OrthoDB" id="1118857at2"/>
<keyword evidence="3" id="KW-1185">Reference proteome</keyword>
<reference evidence="2 3" key="1">
    <citation type="submission" date="2018-11" db="EMBL/GenBank/DDBJ databases">
        <title>Chitinophaga lutea sp.nov., isolate from arsenic contaminated soil.</title>
        <authorList>
            <person name="Zong Y."/>
        </authorList>
    </citation>
    <scope>NUCLEOTIDE SEQUENCE [LARGE SCALE GENOMIC DNA]</scope>
    <source>
        <strain evidence="2 3">ZY74</strain>
    </source>
</reference>
<evidence type="ECO:0008006" key="4">
    <source>
        <dbReference type="Google" id="ProtNLM"/>
    </source>
</evidence>
<dbReference type="SUPFAM" id="SSF49464">
    <property type="entry name" value="Carboxypeptidase regulatory domain-like"/>
    <property type="match status" value="1"/>
</dbReference>
<name>A0A3N4PMK1_9BACT</name>
<gene>
    <name evidence="2" type="ORF">EGT74_20695</name>
</gene>
<protein>
    <recommendedName>
        <fullName evidence="4">Carboxypeptidase-like regulatory domain-containing protein</fullName>
    </recommendedName>
</protein>